<dbReference type="Proteomes" id="UP001234581">
    <property type="component" value="Unassembled WGS sequence"/>
</dbReference>
<keyword evidence="3" id="KW-1185">Reference proteome</keyword>
<evidence type="ECO:0000313" key="3">
    <source>
        <dbReference type="Proteomes" id="UP001234581"/>
    </source>
</evidence>
<organism evidence="2 3">
    <name type="scientific">Lichtheimia ornata</name>
    <dbReference type="NCBI Taxonomy" id="688661"/>
    <lineage>
        <taxon>Eukaryota</taxon>
        <taxon>Fungi</taxon>
        <taxon>Fungi incertae sedis</taxon>
        <taxon>Mucoromycota</taxon>
        <taxon>Mucoromycotina</taxon>
        <taxon>Mucoromycetes</taxon>
        <taxon>Mucorales</taxon>
        <taxon>Lichtheimiaceae</taxon>
        <taxon>Lichtheimia</taxon>
    </lineage>
</organism>
<dbReference type="AlphaFoldDB" id="A0AAD7V6U3"/>
<dbReference type="PANTHER" id="PTHR12751:SF18">
    <property type="entry name" value="PHOSPHATASE AND ACTIN REGULATOR 1"/>
    <property type="match status" value="1"/>
</dbReference>
<feature type="region of interest" description="Disordered" evidence="1">
    <location>
        <begin position="56"/>
        <end position="82"/>
    </location>
</feature>
<sequence>MSMEVVYQQQPSAMFCMEEQSNKQQDITMVDQKDTTTMTTMAVDAEEDDTVIFNSSDSDITLTPEDDEQQQRPSSLAGEYPPSFKKRFKQALRISAPSPSPPPPMYIHNKAPCHSLPIKGILKQSKKADESVTTSNDDPSLLPAAAAAAETHDDTSKPTYTTTCAKTTSTNYTKARRYKFIHRFWRHQPQRPRANGEPKVRYSKKVTVHPTYSRIEYNREPDPCAACIHLTPEIAHEIRSELNVFKCNEMQVHPASRVYTHFLI</sequence>
<dbReference type="RefSeq" id="XP_058344942.1">
    <property type="nucleotide sequence ID" value="XM_058484317.1"/>
</dbReference>
<evidence type="ECO:0000313" key="2">
    <source>
        <dbReference type="EMBL" id="KAJ8660029.1"/>
    </source>
</evidence>
<evidence type="ECO:0000256" key="1">
    <source>
        <dbReference type="SAM" id="MobiDB-lite"/>
    </source>
</evidence>
<accession>A0AAD7V6U3</accession>
<protein>
    <submittedName>
        <fullName evidence="2">Uncharacterized protein</fullName>
    </submittedName>
</protein>
<gene>
    <name evidence="2" type="ORF">O0I10_004256</name>
</gene>
<dbReference type="EMBL" id="JARTCD010000015">
    <property type="protein sequence ID" value="KAJ8660029.1"/>
    <property type="molecule type" value="Genomic_DNA"/>
</dbReference>
<name>A0AAD7V6U3_9FUNG</name>
<reference evidence="2 3" key="1">
    <citation type="submission" date="2023-03" db="EMBL/GenBank/DDBJ databases">
        <title>Genome sequence of Lichtheimia ornata CBS 291.66.</title>
        <authorList>
            <person name="Mohabir J.T."/>
            <person name="Shea T.P."/>
            <person name="Kurbessoian T."/>
            <person name="Berby B."/>
            <person name="Fontaine J."/>
            <person name="Livny J."/>
            <person name="Gnirke A."/>
            <person name="Stajich J.E."/>
            <person name="Cuomo C.A."/>
        </authorList>
    </citation>
    <scope>NUCLEOTIDE SEQUENCE [LARGE SCALE GENOMIC DNA]</scope>
    <source>
        <strain evidence="2">CBS 291.66</strain>
    </source>
</reference>
<dbReference type="PANTHER" id="PTHR12751">
    <property type="entry name" value="PHOSPHATASE AND ACTIN REGULATOR PHACTR"/>
    <property type="match status" value="1"/>
</dbReference>
<dbReference type="GO" id="GO:0003779">
    <property type="term" value="F:actin binding"/>
    <property type="evidence" value="ECO:0007669"/>
    <property type="project" value="TreeGrafter"/>
</dbReference>
<comment type="caution">
    <text evidence="2">The sequence shown here is derived from an EMBL/GenBank/DDBJ whole genome shotgun (WGS) entry which is preliminary data.</text>
</comment>
<dbReference type="GeneID" id="83211669"/>
<dbReference type="GO" id="GO:0030036">
    <property type="term" value="P:actin cytoskeleton organization"/>
    <property type="evidence" value="ECO:0007669"/>
    <property type="project" value="TreeGrafter"/>
</dbReference>
<proteinExistence type="predicted"/>